<reference evidence="1 2" key="1">
    <citation type="submission" date="2019-02" db="EMBL/GenBank/DDBJ databases">
        <title>Deep-cultivation of Planctomycetes and their phenomic and genomic characterization uncovers novel biology.</title>
        <authorList>
            <person name="Wiegand S."/>
            <person name="Jogler M."/>
            <person name="Boedeker C."/>
            <person name="Pinto D."/>
            <person name="Vollmers J."/>
            <person name="Rivas-Marin E."/>
            <person name="Kohn T."/>
            <person name="Peeters S.H."/>
            <person name="Heuer A."/>
            <person name="Rast P."/>
            <person name="Oberbeckmann S."/>
            <person name="Bunk B."/>
            <person name="Jeske O."/>
            <person name="Meyerdierks A."/>
            <person name="Storesund J.E."/>
            <person name="Kallscheuer N."/>
            <person name="Luecker S."/>
            <person name="Lage O.M."/>
            <person name="Pohl T."/>
            <person name="Merkel B.J."/>
            <person name="Hornburger P."/>
            <person name="Mueller R.-W."/>
            <person name="Bruemmer F."/>
            <person name="Labrenz M."/>
            <person name="Spormann A.M."/>
            <person name="Op den Camp H."/>
            <person name="Overmann J."/>
            <person name="Amann R."/>
            <person name="Jetten M.S.M."/>
            <person name="Mascher T."/>
            <person name="Medema M.H."/>
            <person name="Devos D.P."/>
            <person name="Kaster A.-K."/>
            <person name="Ovreas L."/>
            <person name="Rohde M."/>
            <person name="Galperin M.Y."/>
            <person name="Jogler C."/>
        </authorList>
    </citation>
    <scope>NUCLEOTIDE SEQUENCE [LARGE SCALE GENOMIC DNA]</scope>
    <source>
        <strain evidence="1 2">Pan265</strain>
    </source>
</reference>
<proteinExistence type="predicted"/>
<dbReference type="EMBL" id="CP036280">
    <property type="protein sequence ID" value="QDU70654.1"/>
    <property type="molecule type" value="Genomic_DNA"/>
</dbReference>
<protein>
    <submittedName>
        <fullName evidence="1">Uncharacterized protein</fullName>
    </submittedName>
</protein>
<dbReference type="KEGG" id="mcad:Pan265_04840"/>
<dbReference type="Proteomes" id="UP000320386">
    <property type="component" value="Chromosome"/>
</dbReference>
<dbReference type="AlphaFoldDB" id="A0A518BUP6"/>
<evidence type="ECO:0000313" key="2">
    <source>
        <dbReference type="Proteomes" id="UP000320386"/>
    </source>
</evidence>
<accession>A0A518BUP6</accession>
<keyword evidence="2" id="KW-1185">Reference proteome</keyword>
<dbReference type="RefSeq" id="WP_145444809.1">
    <property type="nucleotide sequence ID" value="NZ_CP036280.1"/>
</dbReference>
<name>A0A518BUP6_9BACT</name>
<gene>
    <name evidence="1" type="ORF">Pan265_04840</name>
</gene>
<sequence>MQLITAVFALALVMLVGCQGIHFEDEVLSTAVNPKMKKRIVWPYDDALKRNLAQLAGHVIVGDLTSGSFDRGNRYVGEAGVEVVPIEAGEIFTAKCDSSAAAEGVYLMVTSSLAANEVAEVTIADISEVFIPWDDIPRDELVKEGARARDEGVGCYYVQAATLTSIVMERSVVVDSNTQGLVGEAYGAKGKVRHASKKFSRDYVVSLTLLDLSLIQPVPPNSIRGPLTLRESRVQPDGLVVIEQLSGWED</sequence>
<evidence type="ECO:0000313" key="1">
    <source>
        <dbReference type="EMBL" id="QDU70654.1"/>
    </source>
</evidence>
<organism evidence="1 2">
    <name type="scientific">Mucisphaera calidilacus</name>
    <dbReference type="NCBI Taxonomy" id="2527982"/>
    <lineage>
        <taxon>Bacteria</taxon>
        <taxon>Pseudomonadati</taxon>
        <taxon>Planctomycetota</taxon>
        <taxon>Phycisphaerae</taxon>
        <taxon>Phycisphaerales</taxon>
        <taxon>Phycisphaeraceae</taxon>
        <taxon>Mucisphaera</taxon>
    </lineage>
</organism>